<gene>
    <name evidence="2" type="ordered locus">BH2707</name>
</gene>
<dbReference type="HOGENOM" id="CLU_3004473_0_0_9"/>
<keyword evidence="1" id="KW-0812">Transmembrane</keyword>
<keyword evidence="1" id="KW-1133">Transmembrane helix</keyword>
<protein>
    <submittedName>
        <fullName evidence="2">BH2707 protein</fullName>
    </submittedName>
</protein>
<dbReference type="STRING" id="272558.gene:10728605"/>
<evidence type="ECO:0000256" key="1">
    <source>
        <dbReference type="SAM" id="Phobius"/>
    </source>
</evidence>
<dbReference type="RefSeq" id="WP_010898855.1">
    <property type="nucleotide sequence ID" value="NC_002570.2"/>
</dbReference>
<evidence type="ECO:0000313" key="2">
    <source>
        <dbReference type="EMBL" id="BAB06426.1"/>
    </source>
</evidence>
<dbReference type="AlphaFoldDB" id="Q9K9E1"/>
<keyword evidence="1" id="KW-0472">Membrane</keyword>
<organism evidence="2 3">
    <name type="scientific">Halalkalibacterium halodurans (strain ATCC BAA-125 / DSM 18197 / FERM 7344 / JCM 9153 / C-125)</name>
    <name type="common">Bacillus halodurans</name>
    <dbReference type="NCBI Taxonomy" id="272558"/>
    <lineage>
        <taxon>Bacteria</taxon>
        <taxon>Bacillati</taxon>
        <taxon>Bacillota</taxon>
        <taxon>Bacilli</taxon>
        <taxon>Bacillales</taxon>
        <taxon>Bacillaceae</taxon>
        <taxon>Halalkalibacterium (ex Joshi et al. 2022)</taxon>
    </lineage>
</organism>
<dbReference type="Proteomes" id="UP000001258">
    <property type="component" value="Chromosome"/>
</dbReference>
<accession>Q9K9E1</accession>
<dbReference type="OrthoDB" id="9937039at2"/>
<evidence type="ECO:0000313" key="3">
    <source>
        <dbReference type="Proteomes" id="UP000001258"/>
    </source>
</evidence>
<dbReference type="eggNOG" id="ENOG5030EEB">
    <property type="taxonomic scope" value="Bacteria"/>
</dbReference>
<name>Q9K9E1_HALH5</name>
<reference evidence="2 3" key="1">
    <citation type="journal article" date="2000" name="Nucleic Acids Res.">
        <title>Complete genome sequence of the alkaliphilic bacterium Bacillus halodurans and genomic sequence comparison with Bacillus subtilis.</title>
        <authorList>
            <person name="Takami H."/>
            <person name="Nakasone K."/>
            <person name="Takaki Y."/>
            <person name="Maeno G."/>
            <person name="Sasaki R."/>
            <person name="Masui N."/>
            <person name="Fuji F."/>
            <person name="Hirama C."/>
            <person name="Nakamura Y."/>
            <person name="Ogasawara N."/>
            <person name="Kuhara S."/>
            <person name="Horikoshi K."/>
        </authorList>
    </citation>
    <scope>NUCLEOTIDE SEQUENCE [LARGE SCALE GENOMIC DNA]</scope>
    <source>
        <strain evidence="3">ATCC BAA-125 / DSM 18197 / FERM 7344 / JCM 9153 / C-125</strain>
    </source>
</reference>
<sequence>MNVEIFFALIGLPLSILAVALLCYVHTGIKEEIASLKQEIRARSFSNDGNRKGDVS</sequence>
<feature type="transmembrane region" description="Helical" evidence="1">
    <location>
        <begin position="6"/>
        <end position="25"/>
    </location>
</feature>
<dbReference type="KEGG" id="bha:BH2707"/>
<dbReference type="EMBL" id="BA000004">
    <property type="protein sequence ID" value="BAB06426.1"/>
    <property type="molecule type" value="Genomic_DNA"/>
</dbReference>
<keyword evidence="3" id="KW-1185">Reference proteome</keyword>
<proteinExistence type="predicted"/>
<dbReference type="PIR" id="C83988">
    <property type="entry name" value="C83988"/>
</dbReference>